<feature type="chain" id="PRO_5027777542" evidence="2">
    <location>
        <begin position="17"/>
        <end position="166"/>
    </location>
</feature>
<evidence type="ECO:0000313" key="4">
    <source>
        <dbReference type="RefSeq" id="XP_030982180.1"/>
    </source>
</evidence>
<organism evidence="3 4">
    <name type="scientific">Pyricularia grisea</name>
    <name type="common">Crabgrass-specific blast fungus</name>
    <name type="synonym">Magnaporthe grisea</name>
    <dbReference type="NCBI Taxonomy" id="148305"/>
    <lineage>
        <taxon>Eukaryota</taxon>
        <taxon>Fungi</taxon>
        <taxon>Dikarya</taxon>
        <taxon>Ascomycota</taxon>
        <taxon>Pezizomycotina</taxon>
        <taxon>Sordariomycetes</taxon>
        <taxon>Sordariomycetidae</taxon>
        <taxon>Magnaporthales</taxon>
        <taxon>Pyriculariaceae</taxon>
        <taxon>Pyricularia</taxon>
    </lineage>
</organism>
<name>A0A6P8B4V5_PYRGI</name>
<reference evidence="4" key="3">
    <citation type="submission" date="2025-08" db="UniProtKB">
        <authorList>
            <consortium name="RefSeq"/>
        </authorList>
    </citation>
    <scope>IDENTIFICATION</scope>
    <source>
        <strain evidence="4">NI907</strain>
    </source>
</reference>
<accession>A0A6P8B4V5</accession>
<keyword evidence="3" id="KW-1185">Reference proteome</keyword>
<sequence length="166" mass="19150">MLALLYSALLVSSAAANTILPFGTSTPPSFLQYYGGFTKPAAKMMEDKNVMIHWNTRDMIKEYHKTSRGSTHYIYLAYITSDLTTEWYGKTVGPPEEQRKDSEGRQGDRNDDVSYITADRLAFNGPWSWKHIRGWYQVEFGKAHTWHRNGLYDGPDFSDKHPEQLY</sequence>
<dbReference type="GeneID" id="41961168"/>
<dbReference type="RefSeq" id="XP_030982180.1">
    <property type="nucleotide sequence ID" value="XM_031126259.1"/>
</dbReference>
<evidence type="ECO:0000256" key="2">
    <source>
        <dbReference type="SAM" id="SignalP"/>
    </source>
</evidence>
<gene>
    <name evidence="4" type="ORF">PgNI_06233</name>
</gene>
<feature type="region of interest" description="Disordered" evidence="1">
    <location>
        <begin position="90"/>
        <end position="111"/>
    </location>
</feature>
<proteinExistence type="predicted"/>
<keyword evidence="2" id="KW-0732">Signal</keyword>
<feature type="signal peptide" evidence="2">
    <location>
        <begin position="1"/>
        <end position="16"/>
    </location>
</feature>
<reference evidence="3 4" key="1">
    <citation type="journal article" date="2019" name="Mol. Biol. Evol.">
        <title>Blast fungal genomes show frequent chromosomal changes, gene gains and losses, and effector gene turnover.</title>
        <authorList>
            <person name="Gomez Luciano L.B."/>
            <person name="Jason Tsai I."/>
            <person name="Chuma I."/>
            <person name="Tosa Y."/>
            <person name="Chen Y.H."/>
            <person name="Li J.Y."/>
            <person name="Li M.Y."/>
            <person name="Jade Lu M.Y."/>
            <person name="Nakayashiki H."/>
            <person name="Li W.H."/>
        </authorList>
    </citation>
    <scope>NUCLEOTIDE SEQUENCE [LARGE SCALE GENOMIC DNA]</scope>
    <source>
        <strain evidence="3 4">NI907</strain>
    </source>
</reference>
<dbReference type="AlphaFoldDB" id="A0A6P8B4V5"/>
<dbReference type="KEGG" id="pgri:PgNI_06233"/>
<dbReference type="Proteomes" id="UP000515153">
    <property type="component" value="Chromosome I"/>
</dbReference>
<feature type="compositionally biased region" description="Basic and acidic residues" evidence="1">
    <location>
        <begin position="96"/>
        <end position="111"/>
    </location>
</feature>
<protein>
    <submittedName>
        <fullName evidence="4">Uncharacterized protein</fullName>
    </submittedName>
</protein>
<evidence type="ECO:0000313" key="3">
    <source>
        <dbReference type="Proteomes" id="UP000515153"/>
    </source>
</evidence>
<evidence type="ECO:0000256" key="1">
    <source>
        <dbReference type="SAM" id="MobiDB-lite"/>
    </source>
</evidence>
<reference evidence="4" key="2">
    <citation type="submission" date="2019-10" db="EMBL/GenBank/DDBJ databases">
        <authorList>
            <consortium name="NCBI Genome Project"/>
        </authorList>
    </citation>
    <scope>NUCLEOTIDE SEQUENCE</scope>
    <source>
        <strain evidence="4">NI907</strain>
    </source>
</reference>